<evidence type="ECO:0000256" key="1">
    <source>
        <dbReference type="SAM" id="MobiDB-lite"/>
    </source>
</evidence>
<dbReference type="AlphaFoldDB" id="A0A699XA31"/>
<organism evidence="2">
    <name type="scientific">Tanacetum cinerariifolium</name>
    <name type="common">Dalmatian daisy</name>
    <name type="synonym">Chrysanthemum cinerariifolium</name>
    <dbReference type="NCBI Taxonomy" id="118510"/>
    <lineage>
        <taxon>Eukaryota</taxon>
        <taxon>Viridiplantae</taxon>
        <taxon>Streptophyta</taxon>
        <taxon>Embryophyta</taxon>
        <taxon>Tracheophyta</taxon>
        <taxon>Spermatophyta</taxon>
        <taxon>Magnoliopsida</taxon>
        <taxon>eudicotyledons</taxon>
        <taxon>Gunneridae</taxon>
        <taxon>Pentapetalae</taxon>
        <taxon>asterids</taxon>
        <taxon>campanulids</taxon>
        <taxon>Asterales</taxon>
        <taxon>Asteraceae</taxon>
        <taxon>Asteroideae</taxon>
        <taxon>Anthemideae</taxon>
        <taxon>Anthemidinae</taxon>
        <taxon>Tanacetum</taxon>
    </lineage>
</organism>
<accession>A0A699XA31</accession>
<evidence type="ECO:0000313" key="2">
    <source>
        <dbReference type="EMBL" id="GFD56725.1"/>
    </source>
</evidence>
<feature type="region of interest" description="Disordered" evidence="1">
    <location>
        <begin position="1"/>
        <end position="38"/>
    </location>
</feature>
<gene>
    <name evidence="2" type="ORF">Tci_928694</name>
</gene>
<protein>
    <submittedName>
        <fullName evidence="2">Uncharacterized protein</fullName>
    </submittedName>
</protein>
<comment type="caution">
    <text evidence="2">The sequence shown here is derived from an EMBL/GenBank/DDBJ whole genome shotgun (WGS) entry which is preliminary data.</text>
</comment>
<sequence>SHTHREDSPAQRLQPGTATADERRLRRPAAGLRHCPGNHFPWRRARRRAKPQPLHLCLSDGHAVGTRRTLGNPHHVAPGAD</sequence>
<reference evidence="2" key="1">
    <citation type="journal article" date="2019" name="Sci. Rep.">
        <title>Draft genome of Tanacetum cinerariifolium, the natural source of mosquito coil.</title>
        <authorList>
            <person name="Yamashiro T."/>
            <person name="Shiraishi A."/>
            <person name="Satake H."/>
            <person name="Nakayama K."/>
        </authorList>
    </citation>
    <scope>NUCLEOTIDE SEQUENCE</scope>
</reference>
<name>A0A699XA31_TANCI</name>
<feature type="non-terminal residue" evidence="2">
    <location>
        <position position="1"/>
    </location>
</feature>
<dbReference type="EMBL" id="BKCJ011832566">
    <property type="protein sequence ID" value="GFD56725.1"/>
    <property type="molecule type" value="Genomic_DNA"/>
</dbReference>
<proteinExistence type="predicted"/>